<keyword evidence="3 5" id="KW-0063">Aspartyl esterase</keyword>
<dbReference type="Pfam" id="PF01095">
    <property type="entry name" value="Pectinesterase"/>
    <property type="match status" value="1"/>
</dbReference>
<dbReference type="PROSITE" id="PS00503">
    <property type="entry name" value="PECTINESTERASE_2"/>
    <property type="match status" value="1"/>
</dbReference>
<keyword evidence="8" id="KW-1185">Reference proteome</keyword>
<dbReference type="GO" id="GO:0045490">
    <property type="term" value="P:pectin catabolic process"/>
    <property type="evidence" value="ECO:0007669"/>
    <property type="project" value="UniProtKB-UniRule"/>
</dbReference>
<dbReference type="EC" id="3.1.1.11" evidence="5"/>
<dbReference type="GO" id="GO:0030599">
    <property type="term" value="F:pectinesterase activity"/>
    <property type="evidence" value="ECO:0007669"/>
    <property type="project" value="UniProtKB-UniRule"/>
</dbReference>
<dbReference type="PANTHER" id="PTHR31321:SF57">
    <property type="entry name" value="PECTINESTERASE 53-RELATED"/>
    <property type="match status" value="1"/>
</dbReference>
<evidence type="ECO:0000256" key="1">
    <source>
        <dbReference type="ARBA" id="ARBA00008891"/>
    </source>
</evidence>
<dbReference type="InterPro" id="IPR033131">
    <property type="entry name" value="Pectinesterase_Asp_AS"/>
</dbReference>
<dbReference type="PANTHER" id="PTHR31321">
    <property type="entry name" value="ACYL-COA THIOESTER HYDROLASE YBHC-RELATED"/>
    <property type="match status" value="1"/>
</dbReference>
<organism evidence="7 8">
    <name type="scientific">Marinomonas transparens</name>
    <dbReference type="NCBI Taxonomy" id="2795388"/>
    <lineage>
        <taxon>Bacteria</taxon>
        <taxon>Pseudomonadati</taxon>
        <taxon>Pseudomonadota</taxon>
        <taxon>Gammaproteobacteria</taxon>
        <taxon>Oceanospirillales</taxon>
        <taxon>Oceanospirillaceae</taxon>
        <taxon>Marinomonas</taxon>
    </lineage>
</organism>
<dbReference type="InterPro" id="IPR011050">
    <property type="entry name" value="Pectin_lyase_fold/virulence"/>
</dbReference>
<dbReference type="EMBL" id="JAEMNX010000005">
    <property type="protein sequence ID" value="MBJ7537385.1"/>
    <property type="molecule type" value="Genomic_DNA"/>
</dbReference>
<keyword evidence="2 5" id="KW-0378">Hydrolase</keyword>
<proteinExistence type="inferred from homology"/>
<dbReference type="GO" id="GO:0042545">
    <property type="term" value="P:cell wall modification"/>
    <property type="evidence" value="ECO:0007669"/>
    <property type="project" value="UniProtKB-UniRule"/>
</dbReference>
<evidence type="ECO:0000256" key="5">
    <source>
        <dbReference type="RuleBase" id="RU000589"/>
    </source>
</evidence>
<evidence type="ECO:0000256" key="2">
    <source>
        <dbReference type="ARBA" id="ARBA00022801"/>
    </source>
</evidence>
<gene>
    <name evidence="7" type="ORF">I8J31_06780</name>
</gene>
<protein>
    <recommendedName>
        <fullName evidence="5">Pectinesterase</fullName>
        <ecNumber evidence="5">3.1.1.11</ecNumber>
    </recommendedName>
</protein>
<comment type="caution">
    <text evidence="7">The sequence shown here is derived from an EMBL/GenBank/DDBJ whole genome shotgun (WGS) entry which is preliminary data.</text>
</comment>
<evidence type="ECO:0000256" key="4">
    <source>
        <dbReference type="PROSITE-ProRule" id="PRU10040"/>
    </source>
</evidence>
<evidence type="ECO:0000313" key="8">
    <source>
        <dbReference type="Proteomes" id="UP000628710"/>
    </source>
</evidence>
<accession>A0A934MZC1</accession>
<feature type="active site" evidence="4">
    <location>
        <position position="184"/>
    </location>
</feature>
<dbReference type="SUPFAM" id="SSF51126">
    <property type="entry name" value="Pectin lyase-like"/>
    <property type="match status" value="1"/>
</dbReference>
<evidence type="ECO:0000313" key="7">
    <source>
        <dbReference type="EMBL" id="MBJ7537385.1"/>
    </source>
</evidence>
<comment type="similarity">
    <text evidence="1">Belongs to the pectinesterase family.</text>
</comment>
<dbReference type="Proteomes" id="UP000628710">
    <property type="component" value="Unassembled WGS sequence"/>
</dbReference>
<comment type="catalytic activity">
    <reaction evidence="5">
        <text>[(1-&gt;4)-alpha-D-galacturonosyl methyl ester](n) + n H2O = [(1-&gt;4)-alpha-D-galacturonosyl](n) + n methanol + n H(+)</text>
        <dbReference type="Rhea" id="RHEA:22380"/>
        <dbReference type="Rhea" id="RHEA-COMP:14570"/>
        <dbReference type="Rhea" id="RHEA-COMP:14573"/>
        <dbReference type="ChEBI" id="CHEBI:15377"/>
        <dbReference type="ChEBI" id="CHEBI:15378"/>
        <dbReference type="ChEBI" id="CHEBI:17790"/>
        <dbReference type="ChEBI" id="CHEBI:140522"/>
        <dbReference type="ChEBI" id="CHEBI:140523"/>
        <dbReference type="EC" id="3.1.1.11"/>
    </reaction>
</comment>
<name>A0A934MZC1_9GAMM</name>
<dbReference type="InterPro" id="IPR000070">
    <property type="entry name" value="Pectinesterase_cat"/>
</dbReference>
<feature type="domain" description="Pectinesterase catalytic" evidence="6">
    <location>
        <begin position="15"/>
        <end position="256"/>
    </location>
</feature>
<sequence>MDNSLNTEMVVLYDAVVSKTPTVEQFSTIADALRDAPDDDSIYRVCIHSGTYHERLVINRKNVHLIGSGRDQTIITQTLVAAEKGDRGEIIGTFQTQTIEVNASGFMAQFLTIRNDFDLLENALKSDSDRTKLHQHTQAVALLLGEMSDKAAFLDVSLEGYQDTFCSLGGRAYFTQSRISGTVDFIFGSGVVVFNYCDIVSRYCPSQNGPMGYLTAPSTSHKQEYGLSFFQCRLLKEDARVSAKSYALGRPWHPTTTFLDGRYADPNAIGKSTFLNTAMDDHIFGWDKMHGTSIEGERIWFTPEEHARFAEYSSTGAGAASATALEPNYRPQLTWEEAKEYSLANILAGWQPTF</sequence>
<dbReference type="GO" id="GO:0009279">
    <property type="term" value="C:cell outer membrane"/>
    <property type="evidence" value="ECO:0007669"/>
    <property type="project" value="TreeGrafter"/>
</dbReference>
<dbReference type="RefSeq" id="WP_199467526.1">
    <property type="nucleotide sequence ID" value="NZ_JAEMNX010000005.1"/>
</dbReference>
<dbReference type="InterPro" id="IPR012334">
    <property type="entry name" value="Pectin_lyas_fold"/>
</dbReference>
<evidence type="ECO:0000256" key="3">
    <source>
        <dbReference type="ARBA" id="ARBA00023085"/>
    </source>
</evidence>
<reference evidence="7" key="1">
    <citation type="submission" date="2020-12" db="EMBL/GenBank/DDBJ databases">
        <title>Marinomonas arctica sp. nov., a psychrotolerant bacterium isolated from the Arctic.</title>
        <authorList>
            <person name="Zhang Y."/>
        </authorList>
    </citation>
    <scope>NUCLEOTIDE SEQUENCE</scope>
    <source>
        <strain evidence="7">C1424</strain>
    </source>
</reference>
<comment type="pathway">
    <text evidence="5">Glycan metabolism; pectin degradation; 2-dehydro-3-deoxy-D-gluconate from pectin: step 1/5.</text>
</comment>
<dbReference type="AlphaFoldDB" id="A0A934MZC1"/>
<evidence type="ECO:0000259" key="6">
    <source>
        <dbReference type="Pfam" id="PF01095"/>
    </source>
</evidence>
<dbReference type="Gene3D" id="2.160.20.10">
    <property type="entry name" value="Single-stranded right-handed beta-helix, Pectin lyase-like"/>
    <property type="match status" value="1"/>
</dbReference>